<accession>A0A8X7C210</accession>
<comment type="caution">
    <text evidence="1">The sequence shown here is derived from an EMBL/GenBank/DDBJ whole genome shotgun (WGS) entry which is preliminary data.</text>
</comment>
<organism evidence="1 2">
    <name type="scientific">Trichonephila inaurata madagascariensis</name>
    <dbReference type="NCBI Taxonomy" id="2747483"/>
    <lineage>
        <taxon>Eukaryota</taxon>
        <taxon>Metazoa</taxon>
        <taxon>Ecdysozoa</taxon>
        <taxon>Arthropoda</taxon>
        <taxon>Chelicerata</taxon>
        <taxon>Arachnida</taxon>
        <taxon>Araneae</taxon>
        <taxon>Araneomorphae</taxon>
        <taxon>Entelegynae</taxon>
        <taxon>Araneoidea</taxon>
        <taxon>Nephilidae</taxon>
        <taxon>Trichonephila</taxon>
        <taxon>Trichonephila inaurata</taxon>
    </lineage>
</organism>
<proteinExistence type="predicted"/>
<dbReference type="AlphaFoldDB" id="A0A8X7C210"/>
<reference evidence="1" key="1">
    <citation type="submission" date="2020-08" db="EMBL/GenBank/DDBJ databases">
        <title>Multicomponent nature underlies the extraordinary mechanical properties of spider dragline silk.</title>
        <authorList>
            <person name="Kono N."/>
            <person name="Nakamura H."/>
            <person name="Mori M."/>
            <person name="Yoshida Y."/>
            <person name="Ohtoshi R."/>
            <person name="Malay A.D."/>
            <person name="Moran D.A.P."/>
            <person name="Tomita M."/>
            <person name="Numata K."/>
            <person name="Arakawa K."/>
        </authorList>
    </citation>
    <scope>NUCLEOTIDE SEQUENCE</scope>
</reference>
<sequence>MPTGASGSGKSNFSCDITMCMMCVEIGNAQAYQPRLQLKRLLRISNSVQEKLLSVYEQSSGQQLDRLMEKFFRSDKELEDDIASHTVKLQRNFNELKR</sequence>
<dbReference type="EMBL" id="BMAV01007212">
    <property type="protein sequence ID" value="GFY49924.1"/>
    <property type="molecule type" value="Genomic_DNA"/>
</dbReference>
<gene>
    <name evidence="1" type="ORF">TNIN_390911</name>
</gene>
<name>A0A8X7C210_9ARAC</name>
<evidence type="ECO:0000313" key="1">
    <source>
        <dbReference type="EMBL" id="GFY49924.1"/>
    </source>
</evidence>
<dbReference type="Proteomes" id="UP000886998">
    <property type="component" value="Unassembled WGS sequence"/>
</dbReference>
<keyword evidence="2" id="KW-1185">Reference proteome</keyword>
<dbReference type="OrthoDB" id="6744456at2759"/>
<protein>
    <submittedName>
        <fullName evidence="1">Uncharacterized protein</fullName>
    </submittedName>
</protein>
<evidence type="ECO:0000313" key="2">
    <source>
        <dbReference type="Proteomes" id="UP000886998"/>
    </source>
</evidence>